<evidence type="ECO:0000313" key="2">
    <source>
        <dbReference type="Proteomes" id="UP000823749"/>
    </source>
</evidence>
<keyword evidence="2" id="KW-1185">Reference proteome</keyword>
<gene>
    <name evidence="1" type="ORF">RHGRI_034165</name>
</gene>
<proteinExistence type="predicted"/>
<name>A0AAV6I241_9ERIC</name>
<accession>A0AAV6I241</accession>
<sequence length="89" mass="10265">MFPASIFKDDLETRSIDMIDVHNGKEKSDFENNWPIRHAKCGLQCKLVVFSVNLRVYLNHHLKVDIMTNASSRLEILNSNVSFVVGNFR</sequence>
<dbReference type="EMBL" id="JACTNZ010000012">
    <property type="protein sequence ID" value="KAG5521845.1"/>
    <property type="molecule type" value="Genomic_DNA"/>
</dbReference>
<dbReference type="Proteomes" id="UP000823749">
    <property type="component" value="Chromosome 12"/>
</dbReference>
<reference evidence="1" key="1">
    <citation type="submission" date="2020-08" db="EMBL/GenBank/DDBJ databases">
        <title>Plant Genome Project.</title>
        <authorList>
            <person name="Zhang R.-G."/>
        </authorList>
    </citation>
    <scope>NUCLEOTIDE SEQUENCE</scope>
    <source>
        <strain evidence="1">WSP0</strain>
        <tissue evidence="1">Leaf</tissue>
    </source>
</reference>
<evidence type="ECO:0000313" key="1">
    <source>
        <dbReference type="EMBL" id="KAG5521845.1"/>
    </source>
</evidence>
<comment type="caution">
    <text evidence="1">The sequence shown here is derived from an EMBL/GenBank/DDBJ whole genome shotgun (WGS) entry which is preliminary data.</text>
</comment>
<organism evidence="1 2">
    <name type="scientific">Rhododendron griersonianum</name>
    <dbReference type="NCBI Taxonomy" id="479676"/>
    <lineage>
        <taxon>Eukaryota</taxon>
        <taxon>Viridiplantae</taxon>
        <taxon>Streptophyta</taxon>
        <taxon>Embryophyta</taxon>
        <taxon>Tracheophyta</taxon>
        <taxon>Spermatophyta</taxon>
        <taxon>Magnoliopsida</taxon>
        <taxon>eudicotyledons</taxon>
        <taxon>Gunneridae</taxon>
        <taxon>Pentapetalae</taxon>
        <taxon>asterids</taxon>
        <taxon>Ericales</taxon>
        <taxon>Ericaceae</taxon>
        <taxon>Ericoideae</taxon>
        <taxon>Rhodoreae</taxon>
        <taxon>Rhododendron</taxon>
    </lineage>
</organism>
<protein>
    <submittedName>
        <fullName evidence="1">Uncharacterized protein</fullName>
    </submittedName>
</protein>
<dbReference type="AlphaFoldDB" id="A0AAV6I241"/>